<evidence type="ECO:0000259" key="2">
    <source>
        <dbReference type="PROSITE" id="PS51898"/>
    </source>
</evidence>
<proteinExistence type="predicted"/>
<dbReference type="SUPFAM" id="SSF56349">
    <property type="entry name" value="DNA breaking-rejoining enzymes"/>
    <property type="match status" value="1"/>
</dbReference>
<dbReference type="Pfam" id="PF00589">
    <property type="entry name" value="Phage_integrase"/>
    <property type="match status" value="1"/>
</dbReference>
<dbReference type="InterPro" id="IPR013762">
    <property type="entry name" value="Integrase-like_cat_sf"/>
</dbReference>
<evidence type="ECO:0000313" key="3">
    <source>
        <dbReference type="EMBL" id="MBG9979335.1"/>
    </source>
</evidence>
<dbReference type="PANTHER" id="PTHR30349:SF64">
    <property type="entry name" value="PROPHAGE INTEGRASE INTD-RELATED"/>
    <property type="match status" value="1"/>
</dbReference>
<name>A0ABS0LM13_9LACT</name>
<dbReference type="EMBL" id="JACCEL010000054">
    <property type="protein sequence ID" value="MBG9979335.1"/>
    <property type="molecule type" value="Genomic_DNA"/>
</dbReference>
<dbReference type="InterPro" id="IPR050090">
    <property type="entry name" value="Tyrosine_recombinase_XerCD"/>
</dbReference>
<gene>
    <name evidence="3" type="ORF">HYQ42_11285</name>
</gene>
<dbReference type="PROSITE" id="PS51898">
    <property type="entry name" value="TYR_RECOMBINASE"/>
    <property type="match status" value="1"/>
</dbReference>
<reference evidence="3 4" key="1">
    <citation type="submission" date="2020-07" db="EMBL/GenBank/DDBJ databases">
        <title>Facklamia lactis sp. nov., isolated from raw milk.</title>
        <authorList>
            <person name="Doll E.V."/>
            <person name="Huptas C."/>
            <person name="Staib L."/>
            <person name="Wenning M."/>
            <person name="Scherer S."/>
        </authorList>
    </citation>
    <scope>NUCLEOTIDE SEQUENCE [LARGE SCALE GENOMIC DNA]</scope>
    <source>
        <strain evidence="3 4">DSM 104272</strain>
    </source>
</reference>
<comment type="caution">
    <text evidence="3">The sequence shown here is derived from an EMBL/GenBank/DDBJ whole genome shotgun (WGS) entry which is preliminary data.</text>
</comment>
<organism evidence="3 4">
    <name type="scientific">Ruoffia tabacinasalis</name>
    <dbReference type="NCBI Taxonomy" id="87458"/>
    <lineage>
        <taxon>Bacteria</taxon>
        <taxon>Bacillati</taxon>
        <taxon>Bacillota</taxon>
        <taxon>Bacilli</taxon>
        <taxon>Lactobacillales</taxon>
        <taxon>Aerococcaceae</taxon>
        <taxon>Ruoffia</taxon>
    </lineage>
</organism>
<dbReference type="Proteomes" id="UP000823401">
    <property type="component" value="Unassembled WGS sequence"/>
</dbReference>
<sequence length="331" mass="39099">MIETNKKYTFDGPFATYCSMYVEYKIGLGYKFQVSSYYRLRQVDNFFKKSGLKKPILTKNMVEEYVSKRDNESTKTQHQRMSTIRQFALFMNMLGFNFYVFPKNEFVKQRDNFIPYIFTHDEITRIWSIVDQLKFSGNSKYAHLIYPMLLRMLYGCGLRINEALTLQKTDINLKDGVITVSKGKNNITRFVPMTETLRIYGQHYVKNMAFDMSMEGYFYPAPDGRKYNSGSILSGFRRILRDAEIITDESVKPRIHDLRHTFAVHSLEKMINEGQDIYSFLPILQTYMGHRDVESTEQYLRMTSDTYGNIINSTEEMYQDVFPEVQENERL</sequence>
<evidence type="ECO:0000256" key="1">
    <source>
        <dbReference type="ARBA" id="ARBA00023172"/>
    </source>
</evidence>
<evidence type="ECO:0000313" key="4">
    <source>
        <dbReference type="Proteomes" id="UP000823401"/>
    </source>
</evidence>
<dbReference type="InterPro" id="IPR011010">
    <property type="entry name" value="DNA_brk_join_enz"/>
</dbReference>
<dbReference type="InterPro" id="IPR002104">
    <property type="entry name" value="Integrase_catalytic"/>
</dbReference>
<accession>A0ABS0LM13</accession>
<feature type="domain" description="Tyr recombinase" evidence="2">
    <location>
        <begin position="113"/>
        <end position="312"/>
    </location>
</feature>
<protein>
    <submittedName>
        <fullName evidence="3">Tyrosine-type recombinase/integrase</fullName>
    </submittedName>
</protein>
<dbReference type="RefSeq" id="WP_197105353.1">
    <property type="nucleotide sequence ID" value="NZ_JACCEL010000054.1"/>
</dbReference>
<keyword evidence="1" id="KW-0233">DNA recombination</keyword>
<dbReference type="PANTHER" id="PTHR30349">
    <property type="entry name" value="PHAGE INTEGRASE-RELATED"/>
    <property type="match status" value="1"/>
</dbReference>
<keyword evidence="4" id="KW-1185">Reference proteome</keyword>
<dbReference type="Gene3D" id="1.10.443.10">
    <property type="entry name" value="Intergrase catalytic core"/>
    <property type="match status" value="1"/>
</dbReference>